<keyword evidence="3" id="KW-1185">Reference proteome</keyword>
<keyword evidence="1" id="KW-0472">Membrane</keyword>
<name>A0A942TC80_9BACI</name>
<evidence type="ECO:0000256" key="1">
    <source>
        <dbReference type="SAM" id="Phobius"/>
    </source>
</evidence>
<protein>
    <submittedName>
        <fullName evidence="2">YjzD family protein</fullName>
    </submittedName>
</protein>
<comment type="caution">
    <text evidence="2">The sequence shown here is derived from an EMBL/GenBank/DDBJ whole genome shotgun (WGS) entry which is preliminary data.</text>
</comment>
<dbReference type="Pfam" id="PF11151">
    <property type="entry name" value="DUF2929"/>
    <property type="match status" value="1"/>
</dbReference>
<sequence length="61" mass="6845">MKYLWGFIWTFILVHMLTYVAGSMLSAEYDFKMASIYGIGAYILVLIISSILPAPASAEEH</sequence>
<reference evidence="2 3" key="1">
    <citation type="submission" date="2021-05" db="EMBL/GenBank/DDBJ databases">
        <title>Novel Bacillus species.</title>
        <authorList>
            <person name="Liu G."/>
        </authorList>
    </citation>
    <scope>NUCLEOTIDE SEQUENCE [LARGE SCALE GENOMIC DNA]</scope>
    <source>
        <strain evidence="3">FJAT-49780</strain>
    </source>
</reference>
<dbReference type="AlphaFoldDB" id="A0A942TC80"/>
<proteinExistence type="predicted"/>
<keyword evidence="1" id="KW-1133">Transmembrane helix</keyword>
<evidence type="ECO:0000313" key="3">
    <source>
        <dbReference type="Proteomes" id="UP000681414"/>
    </source>
</evidence>
<organism evidence="2 3">
    <name type="scientific">Lederbergia citri</name>
    <dbReference type="NCBI Taxonomy" id="2833580"/>
    <lineage>
        <taxon>Bacteria</taxon>
        <taxon>Bacillati</taxon>
        <taxon>Bacillota</taxon>
        <taxon>Bacilli</taxon>
        <taxon>Bacillales</taxon>
        <taxon>Bacillaceae</taxon>
        <taxon>Lederbergia</taxon>
    </lineage>
</organism>
<dbReference type="Proteomes" id="UP000681414">
    <property type="component" value="Unassembled WGS sequence"/>
</dbReference>
<dbReference type="InterPro" id="IPR021324">
    <property type="entry name" value="DUF2929"/>
</dbReference>
<gene>
    <name evidence="2" type="ORF">KHA97_00980</name>
</gene>
<dbReference type="EMBL" id="JAGYPG010000001">
    <property type="protein sequence ID" value="MBS4193642.1"/>
    <property type="molecule type" value="Genomic_DNA"/>
</dbReference>
<evidence type="ECO:0000313" key="2">
    <source>
        <dbReference type="EMBL" id="MBS4193642.1"/>
    </source>
</evidence>
<dbReference type="RefSeq" id="WP_213122936.1">
    <property type="nucleotide sequence ID" value="NZ_JAGYPG010000001.1"/>
</dbReference>
<keyword evidence="1" id="KW-0812">Transmembrane</keyword>
<accession>A0A942TC80</accession>
<feature type="transmembrane region" description="Helical" evidence="1">
    <location>
        <begin position="34"/>
        <end position="56"/>
    </location>
</feature>
<feature type="transmembrane region" description="Helical" evidence="1">
    <location>
        <begin position="6"/>
        <end position="27"/>
    </location>
</feature>